<accession>E4XHD6</accession>
<dbReference type="GO" id="GO:0003723">
    <property type="term" value="F:RNA binding"/>
    <property type="evidence" value="ECO:0007669"/>
    <property type="project" value="TreeGrafter"/>
</dbReference>
<feature type="compositionally biased region" description="Gly residues" evidence="1">
    <location>
        <begin position="1460"/>
        <end position="1472"/>
    </location>
</feature>
<evidence type="ECO:0008006" key="4">
    <source>
        <dbReference type="Google" id="ProtNLM"/>
    </source>
</evidence>
<dbReference type="GO" id="GO:0036396">
    <property type="term" value="C:RNA N6-methyladenosine methyltransferase complex"/>
    <property type="evidence" value="ECO:0007669"/>
    <property type="project" value="TreeGrafter"/>
</dbReference>
<proteinExistence type="predicted"/>
<reference evidence="2" key="1">
    <citation type="journal article" date="2010" name="Science">
        <title>Plasticity of animal genome architecture unmasked by rapid evolution of a pelagic tunicate.</title>
        <authorList>
            <person name="Denoeud F."/>
            <person name="Henriet S."/>
            <person name="Mungpakdee S."/>
            <person name="Aury J.M."/>
            <person name="Da Silva C."/>
            <person name="Brinkmann H."/>
            <person name="Mikhaleva J."/>
            <person name="Olsen L.C."/>
            <person name="Jubin C."/>
            <person name="Canestro C."/>
            <person name="Bouquet J.M."/>
            <person name="Danks G."/>
            <person name="Poulain J."/>
            <person name="Campsteijn C."/>
            <person name="Adamski M."/>
            <person name="Cross I."/>
            <person name="Yadetie F."/>
            <person name="Muffato M."/>
            <person name="Louis A."/>
            <person name="Butcher S."/>
            <person name="Tsagkogeorga G."/>
            <person name="Konrad A."/>
            <person name="Singh S."/>
            <person name="Jensen M.F."/>
            <person name="Cong E.H."/>
            <person name="Eikeseth-Otteraa H."/>
            <person name="Noel B."/>
            <person name="Anthouard V."/>
            <person name="Porcel B.M."/>
            <person name="Kachouri-Lafond R."/>
            <person name="Nishino A."/>
            <person name="Ugolini M."/>
            <person name="Chourrout P."/>
            <person name="Nishida H."/>
            <person name="Aasland R."/>
            <person name="Huzurbazar S."/>
            <person name="Westhof E."/>
            <person name="Delsuc F."/>
            <person name="Lehrach H."/>
            <person name="Reinhardt R."/>
            <person name="Weissenbach J."/>
            <person name="Roy S.W."/>
            <person name="Artiguenave F."/>
            <person name="Postlethwait J.H."/>
            <person name="Manak J.R."/>
            <person name="Thompson E.M."/>
            <person name="Jaillon O."/>
            <person name="Du Pasquier L."/>
            <person name="Boudinot P."/>
            <person name="Liberles D.A."/>
            <person name="Volff J.N."/>
            <person name="Philippe H."/>
            <person name="Lenhard B."/>
            <person name="Roest Crollius H."/>
            <person name="Wincker P."/>
            <person name="Chourrout D."/>
        </authorList>
    </citation>
    <scope>NUCLEOTIDE SEQUENCE [LARGE SCALE GENOMIC DNA]</scope>
</reference>
<feature type="compositionally biased region" description="Basic residues" evidence="1">
    <location>
        <begin position="1539"/>
        <end position="1548"/>
    </location>
</feature>
<organism evidence="2">
    <name type="scientific">Oikopleura dioica</name>
    <name type="common">Tunicate</name>
    <dbReference type="NCBI Taxonomy" id="34765"/>
    <lineage>
        <taxon>Eukaryota</taxon>
        <taxon>Metazoa</taxon>
        <taxon>Chordata</taxon>
        <taxon>Tunicata</taxon>
        <taxon>Appendicularia</taxon>
        <taxon>Copelata</taxon>
        <taxon>Oikopleuridae</taxon>
        <taxon>Oikopleura</taxon>
    </lineage>
</organism>
<dbReference type="PANTHER" id="PTHR23185">
    <property type="entry name" value="PROTEIN VIRILIZER HOMOLOG"/>
    <property type="match status" value="1"/>
</dbReference>
<sequence>MPQYFCIFSDTLIREPPTDDEYFESINFQFPITLQALKICALGSPIPGIPDGRSNTSPPNFKFEIFAVDSKNEEAVCLVPVGNGSYHSSGSSTDFHLKPILTNQLLIRGNYTSLSMALYGNSSKFKPKEEGKEEKLSSHRSARDDRDRGSSDNDDDRYDDWAYVKHVRDSHQDKIYPITMDSDLPLSDSDEEQEPRMALPLAAPTLPQAIAGNPGEVKSEELDPEVKAEMEKAPPDKKKISKLTLFFYVQASVILRKAQPKTLLPLHMVLEKNEDVSAEDLKKSNEPSLARLIAIIKELKPNSETVRKVSLLEESCESVPCWLSAVDDASAKKFVQEVASTLRSHFSNMELPPAATVRLLKSGLRLVTLISSVNDIFAKRLLSIGVLQRLTYLLTLKDFASPLQLMTLNAIDQLISWPFGMNAFLKFSFSEELKGSGYEHVVRLILRKPTVRVSYACGQILTKVDIYRSAFELKNLTKELMKTSPFANTNINEDTSVPKRRDDVENVDSDTEEQSEKMEADAAEPELFECEMEHVIPYDSTLATKETSEKIVELIEDLLKIIKDPSVITLLSMKELPNGSSKTISNKGRVFISRLLDQIGIVKICVGLLNFPYLSQQIHVYGAVASLLRTLCMSKEGVLLFAADFNSSKLLVQSLLASGTDPAQEAHRCSFVEPIYLAMILATSLQTVGFLDELVNPAPEKWSQKYWSPLQGLMAVFSGSDYLSEQAANICADHCRLILNVMKTNGPASIQAAELLHSALENSSNVSWLESHMAELNLIMEGDNQILDVFNKVFTGQVQFTIKNALVNIRRLSEVLEFGVSLEIIHGPSMSFYVRMLESLLDNEQSIMTGISNNIVDVLTATLESISKCITFNCIANQPLPLKSHIQTKQVIMSALRSTKKVLRTITNAGFSYPEKKLCFNVVEIFAKCWTLINYGSDLIEDHCELTSDVLEEFLKNPEKATDLNSSSWYVLLSSLAEVFMQNPSYSIPAMTLFQRVLPCSPEDPYLKIWRVVMEQDTTLTENILEYLYAFAHSGHVEVSELATNVLLRISLIRSEIISDLSTKIRHKFAPISSHENGEAKTTVEKTKEDEKFSDLWNWRRSAKLLGNIIQPKSYSAEETNALIDASLMAVTKAAIDCHSEHDNSPTSSVVGLFFTLAETGHLTNTEYISILTTGCDLIAQKRPMSMGMMSCLMELIILAGRRGNLEVKKLLREKIQRFQLKQFLSSYFGHIARVEREVLKSDIFILYNFIRMIVSSLEKTDLTPIFQGPDSPFKGFMKTWAKISAEIDEEERVKIEEVDQFFMTLTNPFFFEIDSPAIKDDSEEFESYSNTVDFTGDLVYNTILAEDISAEEFLLSNIDLLEISRELTNIKLEEEIEKILIEPEMTCITEEDQKQETFSTRIGRSMTLQRRNEQEKRRARAAVRPGPNLIRRPGRPSAMHVDEYNKDESDSDNDRGRHYSGGVGGEGGYRGDGYRGDRDNRDRDRSQSPRYRDPRDRGDHHGGYRGDRDRDRTRSPPGRRGPPDYDRPDGDRGPPRRGGYRGGHHRGPPRDRDSHHAYSGAHYRGSPGRGRGRGFRGSSDRGRGRF</sequence>
<feature type="compositionally biased region" description="Basic and acidic residues" evidence="1">
    <location>
        <begin position="126"/>
        <end position="151"/>
    </location>
</feature>
<dbReference type="InterPro" id="IPR026736">
    <property type="entry name" value="Virilizer"/>
</dbReference>
<name>E4XHD6_OIKDI</name>
<feature type="compositionally biased region" description="Basic and acidic residues" evidence="1">
    <location>
        <begin position="1522"/>
        <end position="1535"/>
    </location>
</feature>
<feature type="region of interest" description="Disordered" evidence="1">
    <location>
        <begin position="1393"/>
        <end position="1587"/>
    </location>
</feature>
<keyword evidence="3" id="KW-1185">Reference proteome</keyword>
<feature type="region of interest" description="Disordered" evidence="1">
    <location>
        <begin position="123"/>
        <end position="158"/>
    </location>
</feature>
<feature type="region of interest" description="Disordered" evidence="1">
    <location>
        <begin position="487"/>
        <end position="520"/>
    </location>
</feature>
<gene>
    <name evidence="2" type="ORF">GSOID_T00010909001</name>
</gene>
<dbReference type="OrthoDB" id="2011702at2759"/>
<dbReference type="InParanoid" id="E4XHD6"/>
<evidence type="ECO:0000313" key="3">
    <source>
        <dbReference type="Proteomes" id="UP000001307"/>
    </source>
</evidence>
<feature type="compositionally biased region" description="Basic and acidic residues" evidence="1">
    <location>
        <begin position="1473"/>
        <end position="1515"/>
    </location>
</feature>
<protein>
    <recommendedName>
        <fullName evidence="4">Virilizer N-terminal domain-containing protein</fullName>
    </recommendedName>
</protein>
<dbReference type="EMBL" id="FN653051">
    <property type="protein sequence ID" value="CBY10084.1"/>
    <property type="molecule type" value="Genomic_DNA"/>
</dbReference>
<feature type="compositionally biased region" description="Polar residues" evidence="1">
    <location>
        <begin position="1397"/>
        <end position="1410"/>
    </location>
</feature>
<feature type="compositionally biased region" description="Basic and acidic residues" evidence="1">
    <location>
        <begin position="1441"/>
        <end position="1458"/>
    </location>
</feature>
<evidence type="ECO:0000313" key="2">
    <source>
        <dbReference type="EMBL" id="CBY10084.1"/>
    </source>
</evidence>
<evidence type="ECO:0000256" key="1">
    <source>
        <dbReference type="SAM" id="MobiDB-lite"/>
    </source>
</evidence>
<dbReference type="Proteomes" id="UP000001307">
    <property type="component" value="Unassembled WGS sequence"/>
</dbReference>
<dbReference type="PANTHER" id="PTHR23185:SF0">
    <property type="entry name" value="PROTEIN VIRILIZER HOMOLOG"/>
    <property type="match status" value="1"/>
</dbReference>